<dbReference type="Proteomes" id="UP000521872">
    <property type="component" value="Unassembled WGS sequence"/>
</dbReference>
<evidence type="ECO:0000256" key="2">
    <source>
        <dbReference type="ARBA" id="ARBA00011814"/>
    </source>
</evidence>
<dbReference type="PANTHER" id="PTHR12901:SF10">
    <property type="entry name" value="COENZYME Q-BINDING PROTEIN COQ10, MITOCHONDRIAL"/>
    <property type="match status" value="1"/>
</dbReference>
<evidence type="ECO:0000313" key="6">
    <source>
        <dbReference type="Proteomes" id="UP000521872"/>
    </source>
</evidence>
<keyword evidence="6" id="KW-1185">Reference proteome</keyword>
<gene>
    <name evidence="5" type="ORF">D9613_005227</name>
</gene>
<dbReference type="InterPro" id="IPR005031">
    <property type="entry name" value="COQ10_START"/>
</dbReference>
<dbReference type="AlphaFoldDB" id="A0A8H4R0C0"/>
<dbReference type="CDD" id="cd07813">
    <property type="entry name" value="COQ10p_like"/>
    <property type="match status" value="1"/>
</dbReference>
<comment type="function">
    <text evidence="3">Required for the function of coenzyme Q in the respiratory chain. May serve as a chaperone or may be involved in the transport of Q6 from its site of synthesis to the catalytic sites of the respiratory complexes.</text>
</comment>
<dbReference type="InterPro" id="IPR023393">
    <property type="entry name" value="START-like_dom_sf"/>
</dbReference>
<dbReference type="InterPro" id="IPR044996">
    <property type="entry name" value="COQ10-like"/>
</dbReference>
<protein>
    <recommendedName>
        <fullName evidence="4">Coenzyme Q-binding protein COQ10 START domain-containing protein</fullName>
    </recommendedName>
</protein>
<sequence>MDWRGRRESHGEHGQCRTRFVTASQDARPKSIMLLSTLPFRTLPSVTRCSRRTLFSLPSLPFGPDASKPQTYKDEKVFPYNEKELYAVVADVASYPSFIPFCLGSRIEPSALQRAMREKTVVDAELTVGFLSFKESYVSTVTCIPFESVHACASSSTPLFKTLSTTWKFRALSPKDHQTSTNPRSPSTLVSFDLTYQFSNPLHAGVSSTFFGQVSSMMIDAFENRCVSVYGPRQ</sequence>
<name>A0A8H4R0C0_9AGAR</name>
<accession>A0A8H4R0C0</accession>
<dbReference type="EMBL" id="JAACJL010000016">
    <property type="protein sequence ID" value="KAF4620079.1"/>
    <property type="molecule type" value="Genomic_DNA"/>
</dbReference>
<comment type="subunit">
    <text evidence="2">Interacts with coenzyme Q.</text>
</comment>
<organism evidence="5 6">
    <name type="scientific">Agrocybe pediades</name>
    <dbReference type="NCBI Taxonomy" id="84607"/>
    <lineage>
        <taxon>Eukaryota</taxon>
        <taxon>Fungi</taxon>
        <taxon>Dikarya</taxon>
        <taxon>Basidiomycota</taxon>
        <taxon>Agaricomycotina</taxon>
        <taxon>Agaricomycetes</taxon>
        <taxon>Agaricomycetidae</taxon>
        <taxon>Agaricales</taxon>
        <taxon>Agaricineae</taxon>
        <taxon>Strophariaceae</taxon>
        <taxon>Agrocybe</taxon>
    </lineage>
</organism>
<proteinExistence type="inferred from homology"/>
<evidence type="ECO:0000256" key="3">
    <source>
        <dbReference type="ARBA" id="ARBA00024947"/>
    </source>
</evidence>
<dbReference type="GO" id="GO:0005739">
    <property type="term" value="C:mitochondrion"/>
    <property type="evidence" value="ECO:0007669"/>
    <property type="project" value="TreeGrafter"/>
</dbReference>
<dbReference type="GO" id="GO:0048039">
    <property type="term" value="F:ubiquinone binding"/>
    <property type="evidence" value="ECO:0007669"/>
    <property type="project" value="InterPro"/>
</dbReference>
<dbReference type="Pfam" id="PF03364">
    <property type="entry name" value="Polyketide_cyc"/>
    <property type="match status" value="1"/>
</dbReference>
<comment type="caution">
    <text evidence="5">The sequence shown here is derived from an EMBL/GenBank/DDBJ whole genome shotgun (WGS) entry which is preliminary data.</text>
</comment>
<feature type="domain" description="Coenzyme Q-binding protein COQ10 START" evidence="4">
    <location>
        <begin position="82"/>
        <end position="223"/>
    </location>
</feature>
<dbReference type="PANTHER" id="PTHR12901">
    <property type="entry name" value="SPERM PROTEIN HOMOLOG"/>
    <property type="match status" value="1"/>
</dbReference>
<dbReference type="SUPFAM" id="SSF55961">
    <property type="entry name" value="Bet v1-like"/>
    <property type="match status" value="1"/>
</dbReference>
<evidence type="ECO:0000313" key="5">
    <source>
        <dbReference type="EMBL" id="KAF4620079.1"/>
    </source>
</evidence>
<evidence type="ECO:0000259" key="4">
    <source>
        <dbReference type="Pfam" id="PF03364"/>
    </source>
</evidence>
<dbReference type="Gene3D" id="3.30.530.20">
    <property type="match status" value="1"/>
</dbReference>
<reference evidence="5 6" key="1">
    <citation type="submission" date="2019-12" db="EMBL/GenBank/DDBJ databases">
        <authorList>
            <person name="Floudas D."/>
            <person name="Bentzer J."/>
            <person name="Ahren D."/>
            <person name="Johansson T."/>
            <person name="Persson P."/>
            <person name="Tunlid A."/>
        </authorList>
    </citation>
    <scope>NUCLEOTIDE SEQUENCE [LARGE SCALE GENOMIC DNA]</scope>
    <source>
        <strain evidence="5 6">CBS 102.39</strain>
    </source>
</reference>
<comment type="similarity">
    <text evidence="1">Belongs to the COQ10 family.</text>
</comment>
<dbReference type="GO" id="GO:0045333">
    <property type="term" value="P:cellular respiration"/>
    <property type="evidence" value="ECO:0007669"/>
    <property type="project" value="InterPro"/>
</dbReference>
<evidence type="ECO:0000256" key="1">
    <source>
        <dbReference type="ARBA" id="ARBA00006885"/>
    </source>
</evidence>